<reference evidence="2 3" key="1">
    <citation type="submission" date="2018-06" db="EMBL/GenBank/DDBJ databases">
        <authorList>
            <consortium name="Pathogen Informatics"/>
            <person name="Doyle S."/>
        </authorList>
    </citation>
    <scope>NUCLEOTIDE SEQUENCE [LARGE SCALE GENOMIC DNA]</scope>
    <source>
        <strain evidence="2 3">NCTC7914</strain>
    </source>
</reference>
<dbReference type="RefSeq" id="WP_115274765.1">
    <property type="nucleotide sequence ID" value="NZ_UGUY01000001.1"/>
</dbReference>
<dbReference type="Gene3D" id="3.30.300.30">
    <property type="match status" value="1"/>
</dbReference>
<proteinExistence type="predicted"/>
<evidence type="ECO:0000259" key="1">
    <source>
        <dbReference type="Pfam" id="PF00501"/>
    </source>
</evidence>
<dbReference type="Proteomes" id="UP000254602">
    <property type="component" value="Unassembled WGS sequence"/>
</dbReference>
<dbReference type="EMBL" id="UGUY01000001">
    <property type="protein sequence ID" value="SUD69678.1"/>
    <property type="molecule type" value="Genomic_DNA"/>
</dbReference>
<accession>A0A379KPX2</accession>
<organism evidence="2 3">
    <name type="scientific">Pseudomonas putida</name>
    <name type="common">Arthrobacter siderocapsulatus</name>
    <dbReference type="NCBI Taxonomy" id="303"/>
    <lineage>
        <taxon>Bacteria</taxon>
        <taxon>Pseudomonadati</taxon>
        <taxon>Pseudomonadota</taxon>
        <taxon>Gammaproteobacteria</taxon>
        <taxon>Pseudomonadales</taxon>
        <taxon>Pseudomonadaceae</taxon>
        <taxon>Pseudomonas</taxon>
    </lineage>
</organism>
<name>A0A379KPX2_PSEPU</name>
<dbReference type="GO" id="GO:0016874">
    <property type="term" value="F:ligase activity"/>
    <property type="evidence" value="ECO:0007669"/>
    <property type="project" value="UniProtKB-KW"/>
</dbReference>
<dbReference type="SUPFAM" id="SSF56801">
    <property type="entry name" value="Acetyl-CoA synthetase-like"/>
    <property type="match status" value="1"/>
</dbReference>
<protein>
    <submittedName>
        <fullName evidence="2">Acyl-CoA synthetase (AMP-forming)/AMP-acid ligase II-like protein</fullName>
    </submittedName>
</protein>
<feature type="domain" description="AMP-dependent synthetase/ligase" evidence="1">
    <location>
        <begin position="8"/>
        <end position="166"/>
    </location>
</feature>
<dbReference type="InterPro" id="IPR000873">
    <property type="entry name" value="AMP-dep_synth/lig_dom"/>
</dbReference>
<keyword evidence="2" id="KW-0436">Ligase</keyword>
<dbReference type="InterPro" id="IPR042099">
    <property type="entry name" value="ANL_N_sf"/>
</dbReference>
<sequence>MSAEHLFTTSGSTGTPRQWLRSQAQMEREATLILGRWAPDAREIFSFAPVSHSYGMILGQVGARVLNAQLHPCSLEQQRLPALDGDGPCVILAIASTWRVLPALLARLSARRAVLVVHSASLLPPGALATVQRHAGPQVRFVELLGSTETGAMAYRALDAHSDAEQPWTLLSDVTLLSPPGQPCALNVASPRIARQPCQAHAAATHCCDDQVLALDARRFQWLGRASSLIKVNGLRVDLARLASDLAQRLDCPALACVAVADALRGEAFEVLYSCDTLTEHAVLEALRQLSPGHPWPVAVRRVTELPLSATGKPLPWAASTSVKEYTHEPR</sequence>
<dbReference type="InterPro" id="IPR045851">
    <property type="entry name" value="AMP-bd_C_sf"/>
</dbReference>
<evidence type="ECO:0000313" key="3">
    <source>
        <dbReference type="Proteomes" id="UP000254602"/>
    </source>
</evidence>
<dbReference type="AlphaFoldDB" id="A0A379KPX2"/>
<gene>
    <name evidence="2" type="ORF">NCTC7914_03825</name>
</gene>
<dbReference type="Gene3D" id="3.40.50.12780">
    <property type="entry name" value="N-terminal domain of ligase-like"/>
    <property type="match status" value="1"/>
</dbReference>
<dbReference type="Pfam" id="PF00501">
    <property type="entry name" value="AMP-binding"/>
    <property type="match status" value="1"/>
</dbReference>
<evidence type="ECO:0000313" key="2">
    <source>
        <dbReference type="EMBL" id="SUD69678.1"/>
    </source>
</evidence>